<comment type="subcellular location">
    <subcellularLocation>
        <location evidence="1">Membrane</location>
        <topology evidence="1">Multi-pass membrane protein</topology>
    </subcellularLocation>
</comment>
<evidence type="ECO:0000313" key="6">
    <source>
        <dbReference type="EMBL" id="KAA6400124.1"/>
    </source>
</evidence>
<feature type="transmembrane region" description="Helical" evidence="5">
    <location>
        <begin position="20"/>
        <end position="40"/>
    </location>
</feature>
<feature type="transmembrane region" description="Helical" evidence="5">
    <location>
        <begin position="327"/>
        <end position="349"/>
    </location>
</feature>
<keyword evidence="4 5" id="KW-0472">Membrane</keyword>
<sequence length="511" mass="57606">MSDDYILFQPALRQYKRRFYCLAAFCINSFMRCFELALLNSAPNSTFQYYKLAGIDMEKINLILSIGALSYELFVFLMMYLDTRWNNLRYLTLLSSFALLLSCIIRMFPTWFPNILMPHAFPFLLVGSILNQLGSSFSYSTSSLISAKWFNSQERSIATGISSQSGTIGIGFAFLLIPFIAPQGKYIPIILYIDLGLQFLCTIAILLYFPANPPIPPSYSEQYRRGNFISDAPSPQDSHSPENQQGNYYHQQINNSEQIAQQITSPITQPIPIQPKPILSMKQSLKLLLCPDFINLCLFSGLQAGCTQAWADNITYFYTTVGYQQNIGGIFSCMNIFTSAIGGFVSSVLYEKKFKKHEKLLLFLIFILGIIFQAFFIFALPIVSIHSQTRDPLIKIPLWLFSTMIILIGFLQGAPFGVIFEIGAEQTFPASEAFSGGALTAGINFFYFATLLVFATVPLGYRTIITVGIVAISTVMLMFLRVNRKRQNIEDIGERNSLIKSDKEGYNETIN</sequence>
<organism evidence="6 7">
    <name type="scientific">Streblomastix strix</name>
    <dbReference type="NCBI Taxonomy" id="222440"/>
    <lineage>
        <taxon>Eukaryota</taxon>
        <taxon>Metamonada</taxon>
        <taxon>Preaxostyla</taxon>
        <taxon>Oxymonadida</taxon>
        <taxon>Streblomastigidae</taxon>
        <taxon>Streblomastix</taxon>
    </lineage>
</organism>
<feature type="transmembrane region" description="Helical" evidence="5">
    <location>
        <begin position="186"/>
        <end position="209"/>
    </location>
</feature>
<dbReference type="Pfam" id="PF07690">
    <property type="entry name" value="MFS_1"/>
    <property type="match status" value="1"/>
</dbReference>
<comment type="caution">
    <text evidence="6">The sequence shown here is derived from an EMBL/GenBank/DDBJ whole genome shotgun (WGS) entry which is preliminary data.</text>
</comment>
<evidence type="ECO:0000313" key="7">
    <source>
        <dbReference type="Proteomes" id="UP000324800"/>
    </source>
</evidence>
<feature type="transmembrane region" description="Helical" evidence="5">
    <location>
        <begin position="434"/>
        <end position="455"/>
    </location>
</feature>
<dbReference type="PANTHER" id="PTHR10924:SF6">
    <property type="entry name" value="SOLUTE CARRIER FAMILY 49 MEMBER A3"/>
    <property type="match status" value="1"/>
</dbReference>
<dbReference type="EMBL" id="SNRW01000617">
    <property type="protein sequence ID" value="KAA6400124.1"/>
    <property type="molecule type" value="Genomic_DNA"/>
</dbReference>
<dbReference type="GO" id="GO:0016020">
    <property type="term" value="C:membrane"/>
    <property type="evidence" value="ECO:0007669"/>
    <property type="project" value="UniProtKB-SubCell"/>
</dbReference>
<name>A0A5J4WYQ6_9EUKA</name>
<feature type="transmembrane region" description="Helical" evidence="5">
    <location>
        <begin position="461"/>
        <end position="480"/>
    </location>
</feature>
<accession>A0A5J4WYQ6</accession>
<feature type="transmembrane region" description="Helical" evidence="5">
    <location>
        <begin position="88"/>
        <end position="108"/>
    </location>
</feature>
<proteinExistence type="predicted"/>
<keyword evidence="2 5" id="KW-0812">Transmembrane</keyword>
<reference evidence="6 7" key="1">
    <citation type="submission" date="2019-03" db="EMBL/GenBank/DDBJ databases">
        <title>Single cell metagenomics reveals metabolic interactions within the superorganism composed of flagellate Streblomastix strix and complex community of Bacteroidetes bacteria on its surface.</title>
        <authorList>
            <person name="Treitli S.C."/>
            <person name="Kolisko M."/>
            <person name="Husnik F."/>
            <person name="Keeling P."/>
            <person name="Hampl V."/>
        </authorList>
    </citation>
    <scope>NUCLEOTIDE SEQUENCE [LARGE SCALE GENOMIC DNA]</scope>
    <source>
        <strain evidence="6">ST1C</strain>
    </source>
</reference>
<dbReference type="PANTHER" id="PTHR10924">
    <property type="entry name" value="MAJOR FACILITATOR SUPERFAMILY PROTEIN-RELATED"/>
    <property type="match status" value="1"/>
</dbReference>
<dbReference type="InterPro" id="IPR049680">
    <property type="entry name" value="FLVCR1-2_SLC49-like"/>
</dbReference>
<dbReference type="InterPro" id="IPR036259">
    <property type="entry name" value="MFS_trans_sf"/>
</dbReference>
<keyword evidence="3 5" id="KW-1133">Transmembrane helix</keyword>
<evidence type="ECO:0000256" key="4">
    <source>
        <dbReference type="ARBA" id="ARBA00023136"/>
    </source>
</evidence>
<protein>
    <submittedName>
        <fullName evidence="6">Putative transporter, major facilitator subfamily protein</fullName>
    </submittedName>
</protein>
<dbReference type="GO" id="GO:0022857">
    <property type="term" value="F:transmembrane transporter activity"/>
    <property type="evidence" value="ECO:0007669"/>
    <property type="project" value="InterPro"/>
</dbReference>
<dbReference type="Gene3D" id="1.20.1250.20">
    <property type="entry name" value="MFS general substrate transporter like domains"/>
    <property type="match status" value="1"/>
</dbReference>
<dbReference type="AlphaFoldDB" id="A0A5J4WYQ6"/>
<evidence type="ECO:0000256" key="1">
    <source>
        <dbReference type="ARBA" id="ARBA00004141"/>
    </source>
</evidence>
<feature type="transmembrane region" description="Helical" evidence="5">
    <location>
        <begin position="361"/>
        <end position="386"/>
    </location>
</feature>
<dbReference type="OrthoDB" id="422206at2759"/>
<dbReference type="SUPFAM" id="SSF103473">
    <property type="entry name" value="MFS general substrate transporter"/>
    <property type="match status" value="1"/>
</dbReference>
<gene>
    <name evidence="6" type="ORF">EZS28_004346</name>
</gene>
<evidence type="ECO:0000256" key="2">
    <source>
        <dbReference type="ARBA" id="ARBA00022692"/>
    </source>
</evidence>
<evidence type="ECO:0000256" key="5">
    <source>
        <dbReference type="SAM" id="Phobius"/>
    </source>
</evidence>
<feature type="transmembrane region" description="Helical" evidence="5">
    <location>
        <begin position="398"/>
        <end position="422"/>
    </location>
</feature>
<dbReference type="InterPro" id="IPR011701">
    <property type="entry name" value="MFS"/>
</dbReference>
<feature type="transmembrane region" description="Helical" evidence="5">
    <location>
        <begin position="60"/>
        <end position="81"/>
    </location>
</feature>
<feature type="transmembrane region" description="Helical" evidence="5">
    <location>
        <begin position="157"/>
        <end position="180"/>
    </location>
</feature>
<dbReference type="Proteomes" id="UP000324800">
    <property type="component" value="Unassembled WGS sequence"/>
</dbReference>
<evidence type="ECO:0000256" key="3">
    <source>
        <dbReference type="ARBA" id="ARBA00022989"/>
    </source>
</evidence>